<dbReference type="Proteomes" id="UP000549457">
    <property type="component" value="Unassembled WGS sequence"/>
</dbReference>
<name>A0A840SPN3_9RHOB</name>
<keyword evidence="2" id="KW-1185">Reference proteome</keyword>
<protein>
    <submittedName>
        <fullName evidence="1">Uncharacterized protein</fullName>
    </submittedName>
</protein>
<organism evidence="1 2">
    <name type="scientific">Amaricoccus macauensis</name>
    <dbReference type="NCBI Taxonomy" id="57001"/>
    <lineage>
        <taxon>Bacteria</taxon>
        <taxon>Pseudomonadati</taxon>
        <taxon>Pseudomonadota</taxon>
        <taxon>Alphaproteobacteria</taxon>
        <taxon>Rhodobacterales</taxon>
        <taxon>Paracoccaceae</taxon>
        <taxon>Amaricoccus</taxon>
    </lineage>
</organism>
<proteinExistence type="predicted"/>
<evidence type="ECO:0000313" key="1">
    <source>
        <dbReference type="EMBL" id="MBB5222710.1"/>
    </source>
</evidence>
<dbReference type="AlphaFoldDB" id="A0A840SPN3"/>
<dbReference type="EMBL" id="JACHFM010000002">
    <property type="protein sequence ID" value="MBB5222710.1"/>
    <property type="molecule type" value="Genomic_DNA"/>
</dbReference>
<reference evidence="1 2" key="1">
    <citation type="submission" date="2020-08" db="EMBL/GenBank/DDBJ databases">
        <title>Genomic Encyclopedia of Type Strains, Phase IV (KMG-IV): sequencing the most valuable type-strain genomes for metagenomic binning, comparative biology and taxonomic classification.</title>
        <authorList>
            <person name="Goeker M."/>
        </authorList>
    </citation>
    <scope>NUCLEOTIDE SEQUENCE [LARGE SCALE GENOMIC DNA]</scope>
    <source>
        <strain evidence="1 2">DSM 101730</strain>
    </source>
</reference>
<dbReference type="RefSeq" id="WP_184150001.1">
    <property type="nucleotide sequence ID" value="NZ_JACHFM010000002.1"/>
</dbReference>
<sequence>MSSDCGGGLDFEASVRRAFARLTTDDLPRAAAARGWPVRTPDEFERLLLDHLHEQSGLPPGAPPSLFDMVLAVELGERLMSGSLCCDRMSRKMRCADRALETLKALLAQPRQ</sequence>
<evidence type="ECO:0000313" key="2">
    <source>
        <dbReference type="Proteomes" id="UP000549457"/>
    </source>
</evidence>
<gene>
    <name evidence="1" type="ORF">HNP73_002646</name>
</gene>
<comment type="caution">
    <text evidence="1">The sequence shown here is derived from an EMBL/GenBank/DDBJ whole genome shotgun (WGS) entry which is preliminary data.</text>
</comment>
<accession>A0A840SPN3</accession>